<dbReference type="OrthoDB" id="434783at2759"/>
<evidence type="ECO:0000313" key="4">
    <source>
        <dbReference type="EMBL" id="CAG9839665.1"/>
    </source>
</evidence>
<dbReference type="EMBL" id="OU898283">
    <property type="protein sequence ID" value="CAG9839052.1"/>
    <property type="molecule type" value="Genomic_DNA"/>
</dbReference>
<dbReference type="Pfam" id="PF25273">
    <property type="entry name" value="DUF7869"/>
    <property type="match status" value="1"/>
</dbReference>
<name>A0A9N9XH17_DIABA</name>
<accession>A0A9N9XH17</accession>
<evidence type="ECO:0000313" key="3">
    <source>
        <dbReference type="EMBL" id="CAG9839052.1"/>
    </source>
</evidence>
<feature type="domain" description="DUF7869" evidence="2">
    <location>
        <begin position="546"/>
        <end position="647"/>
    </location>
</feature>
<feature type="region of interest" description="Disordered" evidence="1">
    <location>
        <begin position="158"/>
        <end position="177"/>
    </location>
</feature>
<reference evidence="3" key="1">
    <citation type="submission" date="2022-01" db="EMBL/GenBank/DDBJ databases">
        <authorList>
            <person name="King R."/>
        </authorList>
    </citation>
    <scope>NUCLEOTIDE SEQUENCE</scope>
</reference>
<dbReference type="Proteomes" id="UP001153709">
    <property type="component" value="Chromosome 8"/>
</dbReference>
<evidence type="ECO:0000259" key="2">
    <source>
        <dbReference type="Pfam" id="PF25273"/>
    </source>
</evidence>
<sequence length="821" mass="94552">MLPIGRGKRMALLAVGELNSSDENEPLNQIVDEVTFQKEGTTKNLNTDNIVVEINVDGNVGYNDQSNNSSGYPSVLLAIPEFPSREIFVHDQVQNCNIIKEINGSVTVELDSNENALDLLINTQEPAAIFEENINEDSADKSQEKTYLNLSTFYPRENDDEEINSSVGDESKDKDYIVPDTYGANTSSSDNEAENYHEKVAETEEMVEETELSEKILTKKRSRNPDNWEKNVLKKKRNLGKSFTTKKGKIIAARSVQSACGPKCRFKCSEKINNEIRQEIHNSFWKMGNINDQREFILRHMSELKTKYQKKLPERKRSYNFVYTFSINGNKIVVCKTFFMGTLNVSSKMIFTVTKKKSQDGFLEKDKRGKHGHMGRAINPQIKADIREHINSFPLIESHFCRSRTAKKYIDGSLNLSTMYRLYKEQCEILQKPYGKYNMYSTIFSTEFNISFFQPKKDQCALCHSFNTATGEEKENLKMNYENHQLEKEASRKEKAEDVSKAVSSTDQIVAVYDLQSVLSVPCGEVSHFFYKSRLSCYNLTVYDIGQKKGFCYFWNQTIAQRGANEIGSCVYYFLKEQNENQVKDITFYSDNCSGQNKNKFIIAMYMYCVQSMTKIESITHKFLIAGHTQNEGDNMHSLIEREKKRKLKASPIYVPAQWSTIIELAKKTGHPYKIKDMTTEEFLDLKKLTSSLGNNYNINEQLEKVLWTDIKIVMVKKNNPYILFYKTSYSDAEYKSINIKFKSPRNKSVPSLSQLYTGPILIPSNLKKGLLELCELKAIPKVHWDFYRNLLEQENTKKHKKNIPPNNDSDCDECEKVKDI</sequence>
<dbReference type="EMBL" id="OU898283">
    <property type="protein sequence ID" value="CAG9839665.1"/>
    <property type="molecule type" value="Genomic_DNA"/>
</dbReference>
<dbReference type="InterPro" id="IPR057191">
    <property type="entry name" value="DUF7869"/>
</dbReference>
<evidence type="ECO:0000313" key="5">
    <source>
        <dbReference type="Proteomes" id="UP001153709"/>
    </source>
</evidence>
<gene>
    <name evidence="3" type="ORF">DIABBA_LOCUS11857</name>
    <name evidence="4" type="ORF">DIABBA_LOCUS12409</name>
</gene>
<dbReference type="PANTHER" id="PTHR10773">
    <property type="entry name" value="DNA-DIRECTED RNA POLYMERASES I, II, AND III SUBUNIT RPABC2"/>
    <property type="match status" value="1"/>
</dbReference>
<feature type="region of interest" description="Disordered" evidence="1">
    <location>
        <begin position="799"/>
        <end position="821"/>
    </location>
</feature>
<dbReference type="AlphaFoldDB" id="A0A9N9XH17"/>
<organism evidence="3 5">
    <name type="scientific">Diabrotica balteata</name>
    <name type="common">Banded cucumber beetle</name>
    <dbReference type="NCBI Taxonomy" id="107213"/>
    <lineage>
        <taxon>Eukaryota</taxon>
        <taxon>Metazoa</taxon>
        <taxon>Ecdysozoa</taxon>
        <taxon>Arthropoda</taxon>
        <taxon>Hexapoda</taxon>
        <taxon>Insecta</taxon>
        <taxon>Pterygota</taxon>
        <taxon>Neoptera</taxon>
        <taxon>Endopterygota</taxon>
        <taxon>Coleoptera</taxon>
        <taxon>Polyphaga</taxon>
        <taxon>Cucujiformia</taxon>
        <taxon>Chrysomeloidea</taxon>
        <taxon>Chrysomelidae</taxon>
        <taxon>Galerucinae</taxon>
        <taxon>Diabroticina</taxon>
        <taxon>Diabroticites</taxon>
        <taxon>Diabrotica</taxon>
    </lineage>
</organism>
<proteinExistence type="predicted"/>
<protein>
    <recommendedName>
        <fullName evidence="2">DUF7869 domain-containing protein</fullName>
    </recommendedName>
</protein>
<evidence type="ECO:0000256" key="1">
    <source>
        <dbReference type="SAM" id="MobiDB-lite"/>
    </source>
</evidence>
<dbReference type="PANTHER" id="PTHR10773:SF19">
    <property type="match status" value="1"/>
</dbReference>
<keyword evidence="5" id="KW-1185">Reference proteome</keyword>